<keyword evidence="12" id="KW-1185">Reference proteome</keyword>
<dbReference type="EMBL" id="FMBM01000002">
    <property type="protein sequence ID" value="SCC82087.1"/>
    <property type="molecule type" value="Genomic_DNA"/>
</dbReference>
<comment type="cofactor">
    <cofactor evidence="1 5 7">
        <name>pyridoxal 5'-phosphate</name>
        <dbReference type="ChEBI" id="CHEBI:597326"/>
    </cofactor>
</comment>
<evidence type="ECO:0000313" key="11">
    <source>
        <dbReference type="Proteomes" id="UP000050497"/>
    </source>
</evidence>
<evidence type="ECO:0000256" key="2">
    <source>
        <dbReference type="ARBA" id="ARBA00009236"/>
    </source>
</evidence>
<accession>A0A0N8KDR2</accession>
<proteinExistence type="inferred from homology"/>
<dbReference type="EC" id="2.6.1.44" evidence="9"/>
<dbReference type="Pfam" id="PF00266">
    <property type="entry name" value="Aminotran_5"/>
    <property type="match status" value="1"/>
</dbReference>
<dbReference type="InterPro" id="IPR024169">
    <property type="entry name" value="SP_NH2Trfase/AEP_transaminase"/>
</dbReference>
<evidence type="ECO:0000256" key="5">
    <source>
        <dbReference type="PIRSR" id="PIRSR000524-50"/>
    </source>
</evidence>
<dbReference type="InterPro" id="IPR015421">
    <property type="entry name" value="PyrdxlP-dep_Trfase_major"/>
</dbReference>
<dbReference type="GO" id="GO:0004760">
    <property type="term" value="F:L-serine-pyruvate transaminase activity"/>
    <property type="evidence" value="ECO:0007669"/>
    <property type="project" value="UniProtKB-EC"/>
</dbReference>
<reference evidence="9 11" key="1">
    <citation type="submission" date="2015-09" db="EMBL/GenBank/DDBJ databases">
        <title>Identification and resolution of microdiversity through metagenomic sequencing of parallel consortia.</title>
        <authorList>
            <person name="Nelson W.C."/>
            <person name="Romine M.F."/>
            <person name="Lindemann S.R."/>
        </authorList>
    </citation>
    <scope>NUCLEOTIDE SEQUENCE [LARGE SCALE GENOMIC DNA]</scope>
    <source>
        <strain evidence="9">HL-109</strain>
    </source>
</reference>
<evidence type="ECO:0000256" key="1">
    <source>
        <dbReference type="ARBA" id="ARBA00001933"/>
    </source>
</evidence>
<comment type="caution">
    <text evidence="9">The sequence shown here is derived from an EMBL/GenBank/DDBJ whole genome shotgun (WGS) entry which is preliminary data.</text>
</comment>
<feature type="domain" description="Aminotransferase class V" evidence="8">
    <location>
        <begin position="50"/>
        <end position="338"/>
    </location>
</feature>
<dbReference type="RefSeq" id="WP_074445649.1">
    <property type="nucleotide sequence ID" value="NZ_FMBM01000002.1"/>
</dbReference>
<dbReference type="InterPro" id="IPR015424">
    <property type="entry name" value="PyrdxlP-dep_Trfase"/>
</dbReference>
<evidence type="ECO:0000256" key="4">
    <source>
        <dbReference type="PIRSR" id="PIRSR000524-1"/>
    </source>
</evidence>
<keyword evidence="9" id="KW-0032">Aminotransferase</keyword>
<evidence type="ECO:0000256" key="3">
    <source>
        <dbReference type="ARBA" id="ARBA00022898"/>
    </source>
</evidence>
<evidence type="ECO:0000313" key="9">
    <source>
        <dbReference type="EMBL" id="KPQ09250.1"/>
    </source>
</evidence>
<dbReference type="STRING" id="1653334.GA0071312_3063"/>
<dbReference type="PANTHER" id="PTHR21152:SF40">
    <property type="entry name" value="ALANINE--GLYOXYLATE AMINOTRANSFERASE"/>
    <property type="match status" value="1"/>
</dbReference>
<dbReference type="Proteomes" id="UP000182800">
    <property type="component" value="Unassembled WGS sequence"/>
</dbReference>
<dbReference type="EC" id="2.6.1.45" evidence="9"/>
<dbReference type="OrthoDB" id="389074at2"/>
<evidence type="ECO:0000256" key="6">
    <source>
        <dbReference type="RuleBase" id="RU004075"/>
    </source>
</evidence>
<dbReference type="PANTHER" id="PTHR21152">
    <property type="entry name" value="AMINOTRANSFERASE CLASS V"/>
    <property type="match status" value="1"/>
</dbReference>
<sequence length="396" mass="42463">MTVANGRELLSIPGPTTVPDRVLSAMHRPAIDIYAGDLLATTDDCLAGLKRIFGTSTGHCYIYAANGHGAWEAALTNVLSRGDKVLVLQSGRFAMGWGEMGGLLGLDVEVLEQSWRRPVDPQAVEARLRADTAHAIKAVLVVQIDTASGVANDIAAIRKAIDAAGHPALYMVDTIASLGTVPFSMDDWGIDVALSGSQKGLMTPPGLSFVAHNQRAFDVHARADLRTRYWDWTERHGPQHYQKYCGTPPEHMLFGLREALAMLFEEGLDAVWRRHRLLAEATRAAVGVWSRGGALDFNIEVPQARADSVTCVLMGDGYMPEPILEYCKTHCGVVVGVGIGELSGKALRLAHMGHTNAPMVLGMLGAVEMALQALDVPHERGGVQAAIDHLAGAVKA</sequence>
<dbReference type="Gene3D" id="3.90.1150.10">
    <property type="entry name" value="Aspartate Aminotransferase, domain 1"/>
    <property type="match status" value="1"/>
</dbReference>
<keyword evidence="3 5" id="KW-0663">Pyridoxal phosphate</keyword>
<dbReference type="PROSITE" id="PS00595">
    <property type="entry name" value="AA_TRANSFER_CLASS_5"/>
    <property type="match status" value="1"/>
</dbReference>
<dbReference type="SUPFAM" id="SSF53383">
    <property type="entry name" value="PLP-dependent transferases"/>
    <property type="match status" value="1"/>
</dbReference>
<keyword evidence="9" id="KW-0670">Pyruvate</keyword>
<evidence type="ECO:0000313" key="12">
    <source>
        <dbReference type="Proteomes" id="UP000182800"/>
    </source>
</evidence>
<dbReference type="AlphaFoldDB" id="A0A0N8KDR2"/>
<gene>
    <name evidence="10" type="ORF">GA0071312_3063</name>
    <name evidence="9" type="ORF">HLUCCO17_15565</name>
</gene>
<feature type="modified residue" description="N6-(pyridoxal phosphate)lysine" evidence="5">
    <location>
        <position position="199"/>
    </location>
</feature>
<name>A0A0N8KDR2_9HYPH</name>
<dbReference type="EC" id="2.6.1.51" evidence="9"/>
<dbReference type="FunFam" id="3.40.640.10:FF:000054">
    <property type="entry name" value="Serine--glyoxylate aminotransferase"/>
    <property type="match status" value="1"/>
</dbReference>
<protein>
    <submittedName>
        <fullName evidence="9">Alanine-glyoxylate transaminase / serine-glyoxylate transaminase / serine-pyruvate transaminase</fullName>
        <ecNumber evidence="9">2.6.1.44</ecNumber>
        <ecNumber evidence="9">2.6.1.45</ecNumber>
        <ecNumber evidence="9">2.6.1.51</ecNumber>
    </submittedName>
</protein>
<dbReference type="InterPro" id="IPR000192">
    <property type="entry name" value="Aminotrans_V_dom"/>
</dbReference>
<dbReference type="EMBL" id="LJSX01000031">
    <property type="protein sequence ID" value="KPQ09250.1"/>
    <property type="molecule type" value="Genomic_DNA"/>
</dbReference>
<dbReference type="InterPro" id="IPR015422">
    <property type="entry name" value="PyrdxlP-dep_Trfase_small"/>
</dbReference>
<evidence type="ECO:0000256" key="7">
    <source>
        <dbReference type="RuleBase" id="RU004504"/>
    </source>
</evidence>
<dbReference type="GO" id="GO:0050281">
    <property type="term" value="F:L-serine-glyoxylate transaminase activity"/>
    <property type="evidence" value="ECO:0007669"/>
    <property type="project" value="UniProtKB-EC"/>
</dbReference>
<dbReference type="GO" id="GO:0019265">
    <property type="term" value="P:glycine biosynthetic process, by transamination of glyoxylate"/>
    <property type="evidence" value="ECO:0007669"/>
    <property type="project" value="TreeGrafter"/>
</dbReference>
<comment type="similarity">
    <text evidence="2 6">Belongs to the class-V pyridoxal-phosphate-dependent aminotransferase family.</text>
</comment>
<reference evidence="10 12" key="2">
    <citation type="submission" date="2016-08" db="EMBL/GenBank/DDBJ databases">
        <authorList>
            <person name="Varghese N."/>
            <person name="Submissions Spin"/>
        </authorList>
    </citation>
    <scope>NUCLEOTIDE SEQUENCE [LARGE SCALE GENOMIC DNA]</scope>
    <source>
        <strain evidence="10 12">HL-109</strain>
    </source>
</reference>
<organism evidence="9 11">
    <name type="scientific">Saliniramus fredricksonii</name>
    <dbReference type="NCBI Taxonomy" id="1653334"/>
    <lineage>
        <taxon>Bacteria</taxon>
        <taxon>Pseudomonadati</taxon>
        <taxon>Pseudomonadota</taxon>
        <taxon>Alphaproteobacteria</taxon>
        <taxon>Hyphomicrobiales</taxon>
        <taxon>Salinarimonadaceae</taxon>
        <taxon>Saliniramus</taxon>
    </lineage>
</organism>
<evidence type="ECO:0000313" key="10">
    <source>
        <dbReference type="EMBL" id="SCC82087.1"/>
    </source>
</evidence>
<dbReference type="InterPro" id="IPR020578">
    <property type="entry name" value="Aminotrans_V_PyrdxlP_BS"/>
</dbReference>
<dbReference type="PATRIC" id="fig|1653334.4.peg.815"/>
<dbReference type="GO" id="GO:0008453">
    <property type="term" value="F:alanine-glyoxylate transaminase activity"/>
    <property type="evidence" value="ECO:0007669"/>
    <property type="project" value="UniProtKB-EC"/>
</dbReference>
<feature type="binding site" evidence="4">
    <location>
        <position position="348"/>
    </location>
    <ligand>
        <name>substrate</name>
    </ligand>
</feature>
<dbReference type="FunFam" id="3.90.1150.10:FF:000204">
    <property type="entry name" value="Hypothetical aminotransferase"/>
    <property type="match status" value="1"/>
</dbReference>
<dbReference type="Gene3D" id="3.40.640.10">
    <property type="entry name" value="Type I PLP-dependent aspartate aminotransferase-like (Major domain)"/>
    <property type="match status" value="1"/>
</dbReference>
<evidence type="ECO:0000259" key="8">
    <source>
        <dbReference type="Pfam" id="PF00266"/>
    </source>
</evidence>
<dbReference type="PIRSF" id="PIRSF000524">
    <property type="entry name" value="SPT"/>
    <property type="match status" value="1"/>
</dbReference>
<dbReference type="Proteomes" id="UP000050497">
    <property type="component" value="Unassembled WGS sequence"/>
</dbReference>
<keyword evidence="9" id="KW-0808">Transferase</keyword>